<dbReference type="AlphaFoldDB" id="A0A395IYX5"/>
<name>A0A395IYX5_9HELO</name>
<evidence type="ECO:0000313" key="2">
    <source>
        <dbReference type="Proteomes" id="UP000249056"/>
    </source>
</evidence>
<accession>A0A395IYX5</accession>
<organism evidence="1 2">
    <name type="scientific">Monilinia fructigena</name>
    <dbReference type="NCBI Taxonomy" id="38457"/>
    <lineage>
        <taxon>Eukaryota</taxon>
        <taxon>Fungi</taxon>
        <taxon>Dikarya</taxon>
        <taxon>Ascomycota</taxon>
        <taxon>Pezizomycotina</taxon>
        <taxon>Leotiomycetes</taxon>
        <taxon>Helotiales</taxon>
        <taxon>Sclerotiniaceae</taxon>
        <taxon>Monilinia</taxon>
    </lineage>
</organism>
<reference evidence="1 2" key="1">
    <citation type="submission" date="2018-06" db="EMBL/GenBank/DDBJ databases">
        <title>Genome Sequence of the Brown Rot Fungal Pathogen Monilinia fructigena.</title>
        <authorList>
            <person name="Landi L."/>
            <person name="De Miccolis Angelini R.M."/>
            <person name="Pollastro S."/>
            <person name="Abate D."/>
            <person name="Faretra F."/>
            <person name="Romanazzi G."/>
        </authorList>
    </citation>
    <scope>NUCLEOTIDE SEQUENCE [LARGE SCALE GENOMIC DNA]</scope>
    <source>
        <strain evidence="1 2">Mfrg269</strain>
    </source>
</reference>
<comment type="caution">
    <text evidence="1">The sequence shown here is derived from an EMBL/GenBank/DDBJ whole genome shotgun (WGS) entry which is preliminary data.</text>
</comment>
<evidence type="ECO:0000313" key="1">
    <source>
        <dbReference type="EMBL" id="RAL65455.1"/>
    </source>
</evidence>
<gene>
    <name evidence="1" type="ORF">DID88_001021</name>
</gene>
<protein>
    <submittedName>
        <fullName evidence="1">Uncharacterized protein</fullName>
    </submittedName>
</protein>
<dbReference type="EMBL" id="QKRW01000010">
    <property type="protein sequence ID" value="RAL65455.1"/>
    <property type="molecule type" value="Genomic_DNA"/>
</dbReference>
<dbReference type="Proteomes" id="UP000249056">
    <property type="component" value="Unassembled WGS sequence"/>
</dbReference>
<dbReference type="OrthoDB" id="5818554at2759"/>
<keyword evidence="2" id="KW-1185">Reference proteome</keyword>
<sequence length="86" mass="9391">MDENIASTDLQNPSDTLNLLADVATNADREPNTLNNIEVRGVNLLNNNVPNVQQIQGSSRIGGSFQYRPFLDGLISGLTIRNMFSS</sequence>
<proteinExistence type="predicted"/>